<dbReference type="SUPFAM" id="SSF52047">
    <property type="entry name" value="RNI-like"/>
    <property type="match status" value="1"/>
</dbReference>
<dbReference type="OrthoDB" id="3244423at2759"/>
<dbReference type="EMBL" id="NHYD01003120">
    <property type="protein sequence ID" value="PPQ82602.1"/>
    <property type="molecule type" value="Genomic_DNA"/>
</dbReference>
<protein>
    <submittedName>
        <fullName evidence="1">Uncharacterized protein</fullName>
    </submittedName>
</protein>
<dbReference type="Gene3D" id="3.80.10.10">
    <property type="entry name" value="Ribonuclease Inhibitor"/>
    <property type="match status" value="1"/>
</dbReference>
<dbReference type="InterPro" id="IPR032675">
    <property type="entry name" value="LRR_dom_sf"/>
</dbReference>
<dbReference type="AlphaFoldDB" id="A0A409WVS0"/>
<proteinExistence type="predicted"/>
<dbReference type="STRING" id="93625.A0A409WVS0"/>
<keyword evidence="2" id="KW-1185">Reference proteome</keyword>
<organism evidence="1 2">
    <name type="scientific">Psilocybe cyanescens</name>
    <dbReference type="NCBI Taxonomy" id="93625"/>
    <lineage>
        <taxon>Eukaryota</taxon>
        <taxon>Fungi</taxon>
        <taxon>Dikarya</taxon>
        <taxon>Basidiomycota</taxon>
        <taxon>Agaricomycotina</taxon>
        <taxon>Agaricomycetes</taxon>
        <taxon>Agaricomycetidae</taxon>
        <taxon>Agaricales</taxon>
        <taxon>Agaricineae</taxon>
        <taxon>Strophariaceae</taxon>
        <taxon>Psilocybe</taxon>
    </lineage>
</organism>
<sequence>MEIITNGVNWDVEIPFITSTSVRITSSRSARFRAYHKLFVLNARFGCLSIQRRLVVDGLLSSINIFSLPPEILSIIFKLGKNMVSDDPLDEEGLPYNTMAFMLAVSQTCTYFRIAALRTPSLWTSIEISGIASLGWASVCIERTGACNLDILIDFSDGTLMHGRELECMLGLITPHSRRWCGLAIRSVYERVLNPIITRLCSHPVPRLQHLSLEVDDVEHIYRFDIDRDSKHPQIFETGTPHLRFVRLRGMAIHFCRPQLDRVVTLHLDHTIQVPISYSMFCGIITQSTCLEHLSICGDFIDRQSWPGRSNVIRLCKLHSLRLCGVGGEIYAGVLLGIETPSLKSLIIKDLQEEDLDMLWQLNDGSRYSNLTHLAFYNFDLSENTYKLLCQTFYNIVSFSVLYSSIVECPMTHLLLEGTAIGQNGRPFLPWPKLEDVAFSYDGTEEEKQLIQRLVRSRCVQGSPLSRFRLRADPEDEEDILAIKTGGTALCESHPGSEIWPQDRSFFDYNDTIFPG</sequence>
<dbReference type="Proteomes" id="UP000283269">
    <property type="component" value="Unassembled WGS sequence"/>
</dbReference>
<reference evidence="1 2" key="1">
    <citation type="journal article" date="2018" name="Evol. Lett.">
        <title>Horizontal gene cluster transfer increased hallucinogenic mushroom diversity.</title>
        <authorList>
            <person name="Reynolds H.T."/>
            <person name="Vijayakumar V."/>
            <person name="Gluck-Thaler E."/>
            <person name="Korotkin H.B."/>
            <person name="Matheny P.B."/>
            <person name="Slot J.C."/>
        </authorList>
    </citation>
    <scope>NUCLEOTIDE SEQUENCE [LARGE SCALE GENOMIC DNA]</scope>
    <source>
        <strain evidence="1 2">2631</strain>
    </source>
</reference>
<comment type="caution">
    <text evidence="1">The sequence shown here is derived from an EMBL/GenBank/DDBJ whole genome shotgun (WGS) entry which is preliminary data.</text>
</comment>
<accession>A0A409WVS0</accession>
<name>A0A409WVS0_PSICY</name>
<dbReference type="InParanoid" id="A0A409WVS0"/>
<evidence type="ECO:0000313" key="1">
    <source>
        <dbReference type="EMBL" id="PPQ82602.1"/>
    </source>
</evidence>
<evidence type="ECO:0000313" key="2">
    <source>
        <dbReference type="Proteomes" id="UP000283269"/>
    </source>
</evidence>
<gene>
    <name evidence="1" type="ORF">CVT25_007117</name>
</gene>